<accession>A0ABN8Y7T5</accession>
<sequence>MGNDRYPYGFDYFESGFLILRAESWPRKDGYTPGAAPRGRTWPARPALFPERVLEAPPPRSAPRRAQEGARGRARAAHARSRDWPRRVTSRRGPGGRRERAPARAQTQGAEGRGEVAGRFSRVRHFVAVALGSGVGHGVPGSAALPGGLGLGAAAGLGAERRGRGTGARRARTERRLGSGCRRARLGPRPEPARPVRRPRSKPAARRMLRARGREEGAGAAL</sequence>
<keyword evidence="3" id="KW-1185">Reference proteome</keyword>
<feature type="compositionally biased region" description="Basic and acidic residues" evidence="1">
    <location>
        <begin position="212"/>
        <end position="222"/>
    </location>
</feature>
<protein>
    <submittedName>
        <fullName evidence="2">Uncharacterized protein</fullName>
    </submittedName>
</protein>
<organism evidence="2 3">
    <name type="scientific">Rangifer tarandus platyrhynchus</name>
    <name type="common">Svalbard reindeer</name>
    <dbReference type="NCBI Taxonomy" id="3082113"/>
    <lineage>
        <taxon>Eukaryota</taxon>
        <taxon>Metazoa</taxon>
        <taxon>Chordata</taxon>
        <taxon>Craniata</taxon>
        <taxon>Vertebrata</taxon>
        <taxon>Euteleostomi</taxon>
        <taxon>Mammalia</taxon>
        <taxon>Eutheria</taxon>
        <taxon>Laurasiatheria</taxon>
        <taxon>Artiodactyla</taxon>
        <taxon>Ruminantia</taxon>
        <taxon>Pecora</taxon>
        <taxon>Cervidae</taxon>
        <taxon>Odocoileinae</taxon>
        <taxon>Rangifer</taxon>
    </lineage>
</organism>
<proteinExistence type="predicted"/>
<reference evidence="2" key="1">
    <citation type="submission" date="2023-04" db="EMBL/GenBank/DDBJ databases">
        <authorList>
            <consortium name="ELIXIR-Norway"/>
        </authorList>
    </citation>
    <scope>NUCLEOTIDE SEQUENCE [LARGE SCALE GENOMIC DNA]</scope>
</reference>
<feature type="compositionally biased region" description="Basic residues" evidence="1">
    <location>
        <begin position="195"/>
        <end position="211"/>
    </location>
</feature>
<feature type="region of interest" description="Disordered" evidence="1">
    <location>
        <begin position="159"/>
        <end position="222"/>
    </location>
</feature>
<feature type="region of interest" description="Disordered" evidence="1">
    <location>
        <begin position="30"/>
        <end position="116"/>
    </location>
</feature>
<evidence type="ECO:0000313" key="3">
    <source>
        <dbReference type="Proteomes" id="UP001176941"/>
    </source>
</evidence>
<gene>
    <name evidence="2" type="ORF">MRATA1EN1_LOCUS6396</name>
</gene>
<dbReference type="Proteomes" id="UP001176941">
    <property type="component" value="Chromosome 15"/>
</dbReference>
<name>A0ABN8Y7T5_RANTA</name>
<evidence type="ECO:0000256" key="1">
    <source>
        <dbReference type="SAM" id="MobiDB-lite"/>
    </source>
</evidence>
<dbReference type="EMBL" id="OX459951">
    <property type="protein sequence ID" value="CAI9157434.1"/>
    <property type="molecule type" value="Genomic_DNA"/>
</dbReference>
<evidence type="ECO:0000313" key="2">
    <source>
        <dbReference type="EMBL" id="CAI9157434.1"/>
    </source>
</evidence>